<keyword evidence="1" id="KW-0677">Repeat</keyword>
<name>A0AA39Y2U2_9PEZI</name>
<evidence type="ECO:0000313" key="5">
    <source>
        <dbReference type="Proteomes" id="UP001174936"/>
    </source>
</evidence>
<proteinExistence type="predicted"/>
<feature type="region of interest" description="Disordered" evidence="2">
    <location>
        <begin position="179"/>
        <end position="210"/>
    </location>
</feature>
<sequence>MDPVSAISVAAGIIDFSWNLVTGAKELHDSGRKTTKENARIQSVIDDLYKYSLDLERGGTGGSLHEKQLSDLAKGCSVVAKELLDILYRLRKTKNSRWQSLKTTWAGMRKQSDIADIERRLGEYRAQMNMKLLAILCEKQSSVQVKLDTIQSRAEDLSSSSAGDLARLRGDVAEILNAVKHNRTDPGNSSSRESESDSGSESVTDEDIPEDSNALFHSIDEVLARLARLQKAASSTLKETRILQYLHFNYIRAREKSINAGSDGTFEWILAPKDEFQSFANSVSSDKAFRNFNKEALDPRLRRMNNARRKLRGWLQGQHGSFHISGRAGSGKSTLMKFLIDNARVNALLSNWAGERRLILASYFFWRSDGLRLQMSLDGFYRSILFTVLRKCPHLIPQVFPDQWQSMGSTSEVIEASFELELFDTSSVEKAYKALIKTPMVQPGGYAFCFFIDGLDEHDARPLDRKLFARQLLDWSHASSNIKVCVSSRPEIEFQDVFPQDSRIDLHLLTPYDIFRASQSKFEGSDVFSRIEGFYLDLVRMVVEMAEGVFLWARLAVDSLIETAWVSADRRSLERKLEETPPELEKVFERMLEPLSRSQRRMLNYYFLLMLHNPFPQPLNALCLLWVKGLDESALGLPGVGGYSDSTVLDQVAIVQRHLQVLSKGLLVLEPDYPLQWPSIAFNPIFSHRVRFFHRSAVDYIDTAARRDEFVRDHPSFEPQRAHFLLRMAEIASVNLWNVPSIQDFEMYGLEVMLMKDDKDKLYQHQHSHLKLMEGIWARSGWINVVSTLGSLVGSNGFR</sequence>
<reference evidence="4" key="1">
    <citation type="submission" date="2023-06" db="EMBL/GenBank/DDBJ databases">
        <title>Genome-scale phylogeny and comparative genomics of the fungal order Sordariales.</title>
        <authorList>
            <consortium name="Lawrence Berkeley National Laboratory"/>
            <person name="Hensen N."/>
            <person name="Bonometti L."/>
            <person name="Westerberg I."/>
            <person name="Brannstrom I.O."/>
            <person name="Guillou S."/>
            <person name="Cros-Aarteil S."/>
            <person name="Calhoun S."/>
            <person name="Haridas S."/>
            <person name="Kuo A."/>
            <person name="Mondo S."/>
            <person name="Pangilinan J."/>
            <person name="Riley R."/>
            <person name="Labutti K."/>
            <person name="Andreopoulos B."/>
            <person name="Lipzen A."/>
            <person name="Chen C."/>
            <person name="Yanf M."/>
            <person name="Daum C."/>
            <person name="Ng V."/>
            <person name="Clum A."/>
            <person name="Steindorff A."/>
            <person name="Ohm R."/>
            <person name="Martin F."/>
            <person name="Silar P."/>
            <person name="Natvig D."/>
            <person name="Lalanne C."/>
            <person name="Gautier V."/>
            <person name="Ament-Velasquez S.L."/>
            <person name="Kruys A."/>
            <person name="Hutchinson M.I."/>
            <person name="Powell A.J."/>
            <person name="Barry K."/>
            <person name="Miller A.N."/>
            <person name="Grigoriev I.V."/>
            <person name="Debuchy R."/>
            <person name="Gladieux P."/>
            <person name="Thoren M.H."/>
            <person name="Johannesson H."/>
        </authorList>
    </citation>
    <scope>NUCLEOTIDE SEQUENCE</scope>
    <source>
        <strain evidence="4">SMH2532-1</strain>
    </source>
</reference>
<dbReference type="PANTHER" id="PTHR10039:SF5">
    <property type="entry name" value="NACHT DOMAIN-CONTAINING PROTEIN"/>
    <property type="match status" value="1"/>
</dbReference>
<dbReference type="Pfam" id="PF24883">
    <property type="entry name" value="NPHP3_N"/>
    <property type="match status" value="1"/>
</dbReference>
<dbReference type="PANTHER" id="PTHR10039">
    <property type="entry name" value="AMELOGENIN"/>
    <property type="match status" value="1"/>
</dbReference>
<evidence type="ECO:0000256" key="1">
    <source>
        <dbReference type="ARBA" id="ARBA00022737"/>
    </source>
</evidence>
<accession>A0AA39Y2U2</accession>
<keyword evidence="5" id="KW-1185">Reference proteome</keyword>
<evidence type="ECO:0000313" key="4">
    <source>
        <dbReference type="EMBL" id="KAK0643857.1"/>
    </source>
</evidence>
<dbReference type="InterPro" id="IPR056884">
    <property type="entry name" value="NPHP3-like_N"/>
</dbReference>
<evidence type="ECO:0000259" key="3">
    <source>
        <dbReference type="Pfam" id="PF24883"/>
    </source>
</evidence>
<feature type="domain" description="Nephrocystin 3-like N-terminal" evidence="3">
    <location>
        <begin position="310"/>
        <end position="489"/>
    </location>
</feature>
<dbReference type="EMBL" id="JAULSV010000005">
    <property type="protein sequence ID" value="KAK0643857.1"/>
    <property type="molecule type" value="Genomic_DNA"/>
</dbReference>
<protein>
    <recommendedName>
        <fullName evidence="3">Nephrocystin 3-like N-terminal domain-containing protein</fullName>
    </recommendedName>
</protein>
<dbReference type="AlphaFoldDB" id="A0AA39Y2U2"/>
<dbReference type="InterPro" id="IPR027417">
    <property type="entry name" value="P-loop_NTPase"/>
</dbReference>
<comment type="caution">
    <text evidence="4">The sequence shown here is derived from an EMBL/GenBank/DDBJ whole genome shotgun (WGS) entry which is preliminary data.</text>
</comment>
<gene>
    <name evidence="4" type="ORF">B0T16DRAFT_447697</name>
</gene>
<dbReference type="Gene3D" id="3.40.50.300">
    <property type="entry name" value="P-loop containing nucleotide triphosphate hydrolases"/>
    <property type="match status" value="1"/>
</dbReference>
<dbReference type="SUPFAM" id="SSF52540">
    <property type="entry name" value="P-loop containing nucleoside triphosphate hydrolases"/>
    <property type="match status" value="1"/>
</dbReference>
<organism evidence="4 5">
    <name type="scientific">Cercophora newfieldiana</name>
    <dbReference type="NCBI Taxonomy" id="92897"/>
    <lineage>
        <taxon>Eukaryota</taxon>
        <taxon>Fungi</taxon>
        <taxon>Dikarya</taxon>
        <taxon>Ascomycota</taxon>
        <taxon>Pezizomycotina</taxon>
        <taxon>Sordariomycetes</taxon>
        <taxon>Sordariomycetidae</taxon>
        <taxon>Sordariales</taxon>
        <taxon>Lasiosphaeriaceae</taxon>
        <taxon>Cercophora</taxon>
    </lineage>
</organism>
<evidence type="ECO:0000256" key="2">
    <source>
        <dbReference type="SAM" id="MobiDB-lite"/>
    </source>
</evidence>
<dbReference type="Proteomes" id="UP001174936">
    <property type="component" value="Unassembled WGS sequence"/>
</dbReference>